<sequence>MNTQSKGAAVLDRSEVESALARVAVAAFTYYPEKGIEEPGYVVEEDVEWAMEPLRALDDRTRGEWWQRFTAAIADPAADRRAFVAELMALAGE</sequence>
<accession>A0A2W5ATS8</accession>
<dbReference type="EMBL" id="QFMX01000066">
    <property type="protein sequence ID" value="PZO71378.1"/>
    <property type="molecule type" value="Genomic_DNA"/>
</dbReference>
<reference evidence="1 2" key="1">
    <citation type="submission" date="2017-08" db="EMBL/GenBank/DDBJ databases">
        <title>Infants hospitalized years apart are colonized by the same room-sourced microbial strains.</title>
        <authorList>
            <person name="Brooks B."/>
            <person name="Olm M.R."/>
            <person name="Firek B.A."/>
            <person name="Baker R."/>
            <person name="Thomas B.C."/>
            <person name="Morowitz M.J."/>
            <person name="Banfield J.F."/>
        </authorList>
    </citation>
    <scope>NUCLEOTIDE SEQUENCE [LARGE SCALE GENOMIC DNA]</scope>
    <source>
        <strain evidence="1">S2_018_000_R3_119</strain>
    </source>
</reference>
<dbReference type="Proteomes" id="UP000249555">
    <property type="component" value="Unassembled WGS sequence"/>
</dbReference>
<name>A0A2W5ATS8_9SPHN</name>
<evidence type="ECO:0000313" key="2">
    <source>
        <dbReference type="Proteomes" id="UP000249555"/>
    </source>
</evidence>
<comment type="caution">
    <text evidence="1">The sequence shown here is derived from an EMBL/GenBank/DDBJ whole genome shotgun (WGS) entry which is preliminary data.</text>
</comment>
<gene>
    <name evidence="1" type="ORF">DI640_14465</name>
</gene>
<evidence type="ECO:0000313" key="1">
    <source>
        <dbReference type="EMBL" id="PZO71378.1"/>
    </source>
</evidence>
<organism evidence="1 2">
    <name type="scientific">Sphingomonas taxi</name>
    <dbReference type="NCBI Taxonomy" id="1549858"/>
    <lineage>
        <taxon>Bacteria</taxon>
        <taxon>Pseudomonadati</taxon>
        <taxon>Pseudomonadota</taxon>
        <taxon>Alphaproteobacteria</taxon>
        <taxon>Sphingomonadales</taxon>
        <taxon>Sphingomonadaceae</taxon>
        <taxon>Sphingomonas</taxon>
    </lineage>
</organism>
<protein>
    <submittedName>
        <fullName evidence="1">Uncharacterized protein</fullName>
    </submittedName>
</protein>
<proteinExistence type="predicted"/>
<dbReference type="AlphaFoldDB" id="A0A2W5ATS8"/>